<evidence type="ECO:0000256" key="4">
    <source>
        <dbReference type="PROSITE-ProRule" id="PRU00175"/>
    </source>
</evidence>
<evidence type="ECO:0000259" key="6">
    <source>
        <dbReference type="PROSITE" id="PS50089"/>
    </source>
</evidence>
<dbReference type="InterPro" id="IPR001841">
    <property type="entry name" value="Znf_RING"/>
</dbReference>
<name>A0AAV2PLB9_MEGNR</name>
<dbReference type="PANTHER" id="PTHR22791:SF6">
    <property type="entry name" value="RING-TYPE DOMAIN-CONTAINING PROTEIN"/>
    <property type="match status" value="1"/>
</dbReference>
<comment type="caution">
    <text evidence="7">The sequence shown here is derived from an EMBL/GenBank/DDBJ whole genome shotgun (WGS) entry which is preliminary data.</text>
</comment>
<feature type="non-terminal residue" evidence="7">
    <location>
        <position position="1"/>
    </location>
</feature>
<evidence type="ECO:0000256" key="5">
    <source>
        <dbReference type="SAM" id="MobiDB-lite"/>
    </source>
</evidence>
<dbReference type="SUPFAM" id="SSF57850">
    <property type="entry name" value="RING/U-box"/>
    <property type="match status" value="1"/>
</dbReference>
<dbReference type="InterPro" id="IPR013083">
    <property type="entry name" value="Znf_RING/FYVE/PHD"/>
</dbReference>
<feature type="domain" description="RING-type" evidence="6">
    <location>
        <begin position="12"/>
        <end position="55"/>
    </location>
</feature>
<gene>
    <name evidence="7" type="ORF">MNOR_LOCUS1887</name>
</gene>
<dbReference type="SMART" id="SM00184">
    <property type="entry name" value="RING"/>
    <property type="match status" value="1"/>
</dbReference>
<accession>A0AAV2PLB9</accession>
<feature type="non-terminal residue" evidence="7">
    <location>
        <position position="104"/>
    </location>
</feature>
<evidence type="ECO:0000313" key="7">
    <source>
        <dbReference type="EMBL" id="CAL4061137.1"/>
    </source>
</evidence>
<keyword evidence="8" id="KW-1185">Reference proteome</keyword>
<reference evidence="7 8" key="1">
    <citation type="submission" date="2024-05" db="EMBL/GenBank/DDBJ databases">
        <authorList>
            <person name="Wallberg A."/>
        </authorList>
    </citation>
    <scope>NUCLEOTIDE SEQUENCE [LARGE SCALE GENOMIC DNA]</scope>
</reference>
<feature type="compositionally biased region" description="Acidic residues" evidence="5">
    <location>
        <begin position="92"/>
        <end position="104"/>
    </location>
</feature>
<dbReference type="Proteomes" id="UP001497623">
    <property type="component" value="Unassembled WGS sequence"/>
</dbReference>
<dbReference type="GO" id="GO:0061630">
    <property type="term" value="F:ubiquitin protein ligase activity"/>
    <property type="evidence" value="ECO:0007669"/>
    <property type="project" value="TreeGrafter"/>
</dbReference>
<protein>
    <recommendedName>
        <fullName evidence="6">RING-type domain-containing protein</fullName>
    </recommendedName>
</protein>
<proteinExistence type="predicted"/>
<dbReference type="PROSITE" id="PS00518">
    <property type="entry name" value="ZF_RING_1"/>
    <property type="match status" value="1"/>
</dbReference>
<dbReference type="PROSITE" id="PS50089">
    <property type="entry name" value="ZF_RING_2"/>
    <property type="match status" value="1"/>
</dbReference>
<keyword evidence="2 4" id="KW-0863">Zinc-finger</keyword>
<evidence type="ECO:0000256" key="1">
    <source>
        <dbReference type="ARBA" id="ARBA00022723"/>
    </source>
</evidence>
<keyword evidence="1" id="KW-0479">Metal-binding</keyword>
<evidence type="ECO:0000313" key="8">
    <source>
        <dbReference type="Proteomes" id="UP001497623"/>
    </source>
</evidence>
<dbReference type="Pfam" id="PF13445">
    <property type="entry name" value="zf-RING_UBOX"/>
    <property type="match status" value="1"/>
</dbReference>
<dbReference type="GO" id="GO:0016567">
    <property type="term" value="P:protein ubiquitination"/>
    <property type="evidence" value="ECO:0007669"/>
    <property type="project" value="TreeGrafter"/>
</dbReference>
<dbReference type="GO" id="GO:0008270">
    <property type="term" value="F:zinc ion binding"/>
    <property type="evidence" value="ECO:0007669"/>
    <property type="project" value="UniProtKB-KW"/>
</dbReference>
<organism evidence="7 8">
    <name type="scientific">Meganyctiphanes norvegica</name>
    <name type="common">Northern krill</name>
    <name type="synonym">Thysanopoda norvegica</name>
    <dbReference type="NCBI Taxonomy" id="48144"/>
    <lineage>
        <taxon>Eukaryota</taxon>
        <taxon>Metazoa</taxon>
        <taxon>Ecdysozoa</taxon>
        <taxon>Arthropoda</taxon>
        <taxon>Crustacea</taxon>
        <taxon>Multicrustacea</taxon>
        <taxon>Malacostraca</taxon>
        <taxon>Eumalacostraca</taxon>
        <taxon>Eucarida</taxon>
        <taxon>Euphausiacea</taxon>
        <taxon>Euphausiidae</taxon>
        <taxon>Meganyctiphanes</taxon>
    </lineage>
</organism>
<dbReference type="InterPro" id="IPR017907">
    <property type="entry name" value="Znf_RING_CS"/>
</dbReference>
<feature type="region of interest" description="Disordered" evidence="5">
    <location>
        <begin position="81"/>
        <end position="104"/>
    </location>
</feature>
<dbReference type="PANTHER" id="PTHR22791">
    <property type="entry name" value="RING-TYPE DOMAIN-CONTAINING PROTEIN"/>
    <property type="match status" value="1"/>
</dbReference>
<dbReference type="Gene3D" id="3.30.40.10">
    <property type="entry name" value="Zinc/RING finger domain, C3HC4 (zinc finger)"/>
    <property type="match status" value="1"/>
</dbReference>
<dbReference type="InterPro" id="IPR027370">
    <property type="entry name" value="Znf-RING_euk"/>
</dbReference>
<dbReference type="InterPro" id="IPR051435">
    <property type="entry name" value="RING_finger_E3_ubiq-ligases"/>
</dbReference>
<sequence length="104" mass="11476">TRHSAQMDKLECEVCCYIYDDATRRPKNLPCGHTFCARCMAKEISKGKSTCPICRQPHNAQSVSGLAFSVVLERMIRNLPKSTNVGTKSSDSEDEGEIDDYSGG</sequence>
<dbReference type="AlphaFoldDB" id="A0AAV2PLB9"/>
<dbReference type="EMBL" id="CAXKWB010000539">
    <property type="protein sequence ID" value="CAL4061137.1"/>
    <property type="molecule type" value="Genomic_DNA"/>
</dbReference>
<keyword evidence="3" id="KW-0862">Zinc</keyword>
<evidence type="ECO:0000256" key="2">
    <source>
        <dbReference type="ARBA" id="ARBA00022771"/>
    </source>
</evidence>
<evidence type="ECO:0000256" key="3">
    <source>
        <dbReference type="ARBA" id="ARBA00022833"/>
    </source>
</evidence>